<feature type="binding site" evidence="12">
    <location>
        <position position="311"/>
    </location>
    <ligand>
        <name>Mg(2+)</name>
        <dbReference type="ChEBI" id="CHEBI:18420"/>
        <label>1</label>
    </ligand>
</feature>
<dbReference type="InterPro" id="IPR050792">
    <property type="entry name" value="ADP-ribosylglycohydrolase"/>
</dbReference>
<dbReference type="PANTHER" id="PTHR16222:SF24">
    <property type="entry name" value="ADP-RIBOSYLHYDROLASE ARH3"/>
    <property type="match status" value="1"/>
</dbReference>
<proteinExistence type="inferred from homology"/>
<feature type="binding site" evidence="12">
    <location>
        <position position="314"/>
    </location>
    <ligand>
        <name>Mg(2+)</name>
        <dbReference type="ChEBI" id="CHEBI:18420"/>
        <label>1</label>
    </ligand>
</feature>
<dbReference type="Gene3D" id="1.10.4080.10">
    <property type="entry name" value="ADP-ribosylation/Crystallin J1"/>
    <property type="match status" value="1"/>
</dbReference>
<feature type="binding site" evidence="12">
    <location>
        <position position="85"/>
    </location>
    <ligand>
        <name>Mg(2+)</name>
        <dbReference type="ChEBI" id="CHEBI:18420"/>
        <label>1</label>
    </ligand>
</feature>
<keyword evidence="3" id="KW-0378">Hydrolase</keyword>
<evidence type="ECO:0000256" key="5">
    <source>
        <dbReference type="ARBA" id="ARBA00042398"/>
    </source>
</evidence>
<evidence type="ECO:0000256" key="8">
    <source>
        <dbReference type="ARBA" id="ARBA00042850"/>
    </source>
</evidence>
<accession>A0A814DAR5</accession>
<dbReference type="AlphaFoldDB" id="A0A814DAR5"/>
<reference evidence="13" key="1">
    <citation type="submission" date="2021-02" db="EMBL/GenBank/DDBJ databases">
        <authorList>
            <person name="Nowell W R."/>
        </authorList>
    </citation>
    <scope>NUCLEOTIDE SEQUENCE</scope>
</reference>
<keyword evidence="12" id="KW-0479">Metal-binding</keyword>
<evidence type="ECO:0000256" key="1">
    <source>
        <dbReference type="ARBA" id="ARBA00010702"/>
    </source>
</evidence>
<comment type="caution">
    <text evidence="13">The sequence shown here is derived from an EMBL/GenBank/DDBJ whole genome shotgun (WGS) entry which is preliminary data.</text>
</comment>
<name>A0A814DAR5_ADIRI</name>
<evidence type="ECO:0000256" key="9">
    <source>
        <dbReference type="ARBA" id="ARBA00043187"/>
    </source>
</evidence>
<protein>
    <recommendedName>
        <fullName evidence="4">ADP-ribosylhydrolase ARH3</fullName>
        <ecNumber evidence="2">3.2.1.143</ecNumber>
    </recommendedName>
    <alternativeName>
        <fullName evidence="5">ADP-ribose glycohydrolase ARH3</fullName>
    </alternativeName>
    <alternativeName>
        <fullName evidence="6">ADP-ribosylhydrolase 3</fullName>
    </alternativeName>
    <alternativeName>
        <fullName evidence="9">O-acetyl-ADP-ribose deacetylase ARH3</fullName>
    </alternativeName>
    <alternativeName>
        <fullName evidence="10">Poly(ADP-ribose) glycohydrolase ARH3</fullName>
    </alternativeName>
    <alternativeName>
        <fullName evidence="8">[Protein ADP-ribosylarginine] hydrolase-like protein 2</fullName>
    </alternativeName>
    <alternativeName>
        <fullName evidence="7">[Protein ADP-ribosylserine] hydrolase</fullName>
    </alternativeName>
</protein>
<feature type="binding site" evidence="12">
    <location>
        <position position="87"/>
    </location>
    <ligand>
        <name>Mg(2+)</name>
        <dbReference type="ChEBI" id="CHEBI:18420"/>
        <label>1</label>
    </ligand>
</feature>
<keyword evidence="12" id="KW-0460">Magnesium</keyword>
<dbReference type="InterPro" id="IPR005502">
    <property type="entry name" value="Ribosyl_crysJ1"/>
</dbReference>
<evidence type="ECO:0000313" key="14">
    <source>
        <dbReference type="Proteomes" id="UP000663828"/>
    </source>
</evidence>
<dbReference type="GO" id="GO:0004649">
    <property type="term" value="F:poly(ADP-ribose) glycohydrolase activity"/>
    <property type="evidence" value="ECO:0007669"/>
    <property type="project" value="UniProtKB-EC"/>
</dbReference>
<comment type="similarity">
    <text evidence="1">Belongs to the ADP-ribosylglycohydrolase family.</text>
</comment>
<dbReference type="EMBL" id="CAJNOR010000575">
    <property type="protein sequence ID" value="CAF0951723.1"/>
    <property type="molecule type" value="Genomic_DNA"/>
</dbReference>
<comment type="catalytic activity">
    <reaction evidence="11">
        <text>alpha-NAD(+) + H2O = ADP-D-ribose + nicotinamide + H(+)</text>
        <dbReference type="Rhea" id="RHEA:68792"/>
        <dbReference type="ChEBI" id="CHEBI:15377"/>
        <dbReference type="ChEBI" id="CHEBI:15378"/>
        <dbReference type="ChEBI" id="CHEBI:17154"/>
        <dbReference type="ChEBI" id="CHEBI:57967"/>
        <dbReference type="ChEBI" id="CHEBI:77017"/>
    </reaction>
</comment>
<comment type="cofactor">
    <cofactor evidence="12">
        <name>Mg(2+)</name>
        <dbReference type="ChEBI" id="CHEBI:18420"/>
    </cofactor>
    <text evidence="12">Binds 2 magnesium ions per subunit.</text>
</comment>
<dbReference type="GO" id="GO:0046872">
    <property type="term" value="F:metal ion binding"/>
    <property type="evidence" value="ECO:0007669"/>
    <property type="project" value="UniProtKB-KW"/>
</dbReference>
<organism evidence="13 14">
    <name type="scientific">Adineta ricciae</name>
    <name type="common">Rotifer</name>
    <dbReference type="NCBI Taxonomy" id="249248"/>
    <lineage>
        <taxon>Eukaryota</taxon>
        <taxon>Metazoa</taxon>
        <taxon>Spiralia</taxon>
        <taxon>Gnathifera</taxon>
        <taxon>Rotifera</taxon>
        <taxon>Eurotatoria</taxon>
        <taxon>Bdelloidea</taxon>
        <taxon>Adinetida</taxon>
        <taxon>Adinetidae</taxon>
        <taxon>Adineta</taxon>
    </lineage>
</organism>
<dbReference type="Proteomes" id="UP000663828">
    <property type="component" value="Unassembled WGS sequence"/>
</dbReference>
<evidence type="ECO:0000256" key="11">
    <source>
        <dbReference type="ARBA" id="ARBA00049015"/>
    </source>
</evidence>
<feature type="binding site" evidence="12">
    <location>
        <position position="86"/>
    </location>
    <ligand>
        <name>Mg(2+)</name>
        <dbReference type="ChEBI" id="CHEBI:18420"/>
        <label>1</label>
    </ligand>
</feature>
<evidence type="ECO:0000256" key="12">
    <source>
        <dbReference type="PIRSR" id="PIRSR605502-1"/>
    </source>
</evidence>
<dbReference type="Pfam" id="PF03747">
    <property type="entry name" value="ADP_ribosyl_GH"/>
    <property type="match status" value="1"/>
</dbReference>
<evidence type="ECO:0000313" key="13">
    <source>
        <dbReference type="EMBL" id="CAF0951723.1"/>
    </source>
</evidence>
<gene>
    <name evidence="13" type="ORF">XAT740_LOCUS10702</name>
</gene>
<evidence type="ECO:0000256" key="4">
    <source>
        <dbReference type="ARBA" id="ARBA00041057"/>
    </source>
</evidence>
<dbReference type="SUPFAM" id="SSF101478">
    <property type="entry name" value="ADP-ribosylglycohydrolase"/>
    <property type="match status" value="1"/>
</dbReference>
<evidence type="ECO:0000256" key="6">
    <source>
        <dbReference type="ARBA" id="ARBA00042471"/>
    </source>
</evidence>
<evidence type="ECO:0000256" key="2">
    <source>
        <dbReference type="ARBA" id="ARBA00012255"/>
    </source>
</evidence>
<dbReference type="InterPro" id="IPR036705">
    <property type="entry name" value="Ribosyl_crysJ1_sf"/>
</dbReference>
<evidence type="ECO:0000256" key="10">
    <source>
        <dbReference type="ARBA" id="ARBA00043193"/>
    </source>
</evidence>
<sequence length="375" mass="41416">MMKSYIKWLFSNDTETSDEVKKIDFPIEDRCIASLLCHMIGDQLGAGVEGYSASRIKYDYGIVRDDIEAPHMGIHEVGPRIHMYTDDTNAMLALASSLVLNNGLKPKHAARSYAEFWSTGIKRGYPESAEESMKCVLEGKIDYRECGRITFGEGSFANGGAMRIVPIALAFRHASNEQLYKAVQMAIISSHVHPNGIDGAFVLAKAIILALRCPSIDAFVPDQFLNVLHKTARTKAMKDQMKKLLNFYSMKHKVDSGGAKHEITDIDVVKALGDTFQIKAIEAVPCALWIICDSYQEPEECLVRGVNMGGDTDTVAAMIGDLVGALHGSHWIPARWSNHIEPNSEENLNRGKELAIDLAKKLAAMDLTDVLEDDD</sequence>
<evidence type="ECO:0000256" key="3">
    <source>
        <dbReference type="ARBA" id="ARBA00022801"/>
    </source>
</evidence>
<dbReference type="EC" id="3.2.1.143" evidence="2"/>
<evidence type="ECO:0000256" key="7">
    <source>
        <dbReference type="ARBA" id="ARBA00042722"/>
    </source>
</evidence>
<feature type="binding site" evidence="12">
    <location>
        <position position="313"/>
    </location>
    <ligand>
        <name>Mg(2+)</name>
        <dbReference type="ChEBI" id="CHEBI:18420"/>
        <label>1</label>
    </ligand>
</feature>
<dbReference type="PANTHER" id="PTHR16222">
    <property type="entry name" value="ADP-RIBOSYLGLYCOHYDROLASE"/>
    <property type="match status" value="1"/>
</dbReference>
<keyword evidence="14" id="KW-1185">Reference proteome</keyword>